<comment type="caution">
    <text evidence="2">The sequence shown here is derived from an EMBL/GenBank/DDBJ whole genome shotgun (WGS) entry which is preliminary data.</text>
</comment>
<evidence type="ECO:0000313" key="2">
    <source>
        <dbReference type="EMBL" id="GMN41195.1"/>
    </source>
</evidence>
<dbReference type="AlphaFoldDB" id="A0AA87ZWZ3"/>
<protein>
    <submittedName>
        <fullName evidence="2">Uncharacterized protein</fullName>
    </submittedName>
</protein>
<organism evidence="2 3">
    <name type="scientific">Ficus carica</name>
    <name type="common">Common fig</name>
    <dbReference type="NCBI Taxonomy" id="3494"/>
    <lineage>
        <taxon>Eukaryota</taxon>
        <taxon>Viridiplantae</taxon>
        <taxon>Streptophyta</taxon>
        <taxon>Embryophyta</taxon>
        <taxon>Tracheophyta</taxon>
        <taxon>Spermatophyta</taxon>
        <taxon>Magnoliopsida</taxon>
        <taxon>eudicotyledons</taxon>
        <taxon>Gunneridae</taxon>
        <taxon>Pentapetalae</taxon>
        <taxon>rosids</taxon>
        <taxon>fabids</taxon>
        <taxon>Rosales</taxon>
        <taxon>Moraceae</taxon>
        <taxon>Ficeae</taxon>
        <taxon>Ficus</taxon>
    </lineage>
</organism>
<sequence length="66" mass="7066">MGQSSPFIFVKFLATSKRRLSPGGATILTPKPNIFAKATPRPGCPKSDQGDQDEYHPDVGGIDLAH</sequence>
<reference evidence="2" key="1">
    <citation type="submission" date="2023-07" db="EMBL/GenBank/DDBJ databases">
        <title>draft genome sequence of fig (Ficus carica).</title>
        <authorList>
            <person name="Takahashi T."/>
            <person name="Nishimura K."/>
        </authorList>
    </citation>
    <scope>NUCLEOTIDE SEQUENCE</scope>
</reference>
<keyword evidence="3" id="KW-1185">Reference proteome</keyword>
<dbReference type="EMBL" id="BTGU01000012">
    <property type="protein sequence ID" value="GMN41195.1"/>
    <property type="molecule type" value="Genomic_DNA"/>
</dbReference>
<accession>A0AA87ZWZ3</accession>
<evidence type="ECO:0000256" key="1">
    <source>
        <dbReference type="SAM" id="MobiDB-lite"/>
    </source>
</evidence>
<dbReference type="Proteomes" id="UP001187192">
    <property type="component" value="Unassembled WGS sequence"/>
</dbReference>
<proteinExistence type="predicted"/>
<feature type="region of interest" description="Disordered" evidence="1">
    <location>
        <begin position="34"/>
        <end position="66"/>
    </location>
</feature>
<evidence type="ECO:0000313" key="3">
    <source>
        <dbReference type="Proteomes" id="UP001187192"/>
    </source>
</evidence>
<gene>
    <name evidence="2" type="ORF">TIFTF001_010429</name>
</gene>
<name>A0AA87ZWZ3_FICCA</name>